<dbReference type="InterPro" id="IPR013149">
    <property type="entry name" value="ADH-like_C"/>
</dbReference>
<dbReference type="GO" id="GO:0016491">
    <property type="term" value="F:oxidoreductase activity"/>
    <property type="evidence" value="ECO:0007669"/>
    <property type="project" value="UniProtKB-KW"/>
</dbReference>
<comment type="cofactor">
    <cofactor evidence="4">
        <name>Zn(2+)</name>
        <dbReference type="ChEBI" id="CHEBI:29105"/>
    </cofactor>
</comment>
<dbReference type="STRING" id="1817867.A3F83_08175"/>
<dbReference type="InterPro" id="IPR002328">
    <property type="entry name" value="ADH_Zn_CS"/>
</dbReference>
<dbReference type="Gene3D" id="3.40.50.720">
    <property type="entry name" value="NAD(P)-binding Rossmann-like Domain"/>
    <property type="match status" value="1"/>
</dbReference>
<accession>A0A1F5YK22</accession>
<evidence type="ECO:0000259" key="5">
    <source>
        <dbReference type="SMART" id="SM00829"/>
    </source>
</evidence>
<dbReference type="InterPro" id="IPR036291">
    <property type="entry name" value="NAD(P)-bd_dom_sf"/>
</dbReference>
<proteinExistence type="inferred from homology"/>
<keyword evidence="1 4" id="KW-0479">Metal-binding</keyword>
<evidence type="ECO:0000256" key="3">
    <source>
        <dbReference type="ARBA" id="ARBA00023002"/>
    </source>
</evidence>
<dbReference type="Pfam" id="PF08240">
    <property type="entry name" value="ADH_N"/>
    <property type="match status" value="1"/>
</dbReference>
<dbReference type="SMART" id="SM00829">
    <property type="entry name" value="PKS_ER"/>
    <property type="match status" value="1"/>
</dbReference>
<dbReference type="SUPFAM" id="SSF50129">
    <property type="entry name" value="GroES-like"/>
    <property type="match status" value="1"/>
</dbReference>
<dbReference type="PROSITE" id="PS00059">
    <property type="entry name" value="ADH_ZINC"/>
    <property type="match status" value="1"/>
</dbReference>
<dbReference type="InterPro" id="IPR011032">
    <property type="entry name" value="GroES-like_sf"/>
</dbReference>
<evidence type="ECO:0000256" key="4">
    <source>
        <dbReference type="RuleBase" id="RU361277"/>
    </source>
</evidence>
<dbReference type="Proteomes" id="UP000179129">
    <property type="component" value="Unassembled WGS sequence"/>
</dbReference>
<dbReference type="AlphaFoldDB" id="A0A1F5YK22"/>
<dbReference type="PANTHER" id="PTHR43401:SF2">
    <property type="entry name" value="L-THREONINE 3-DEHYDROGENASE"/>
    <property type="match status" value="1"/>
</dbReference>
<dbReference type="InterPro" id="IPR020843">
    <property type="entry name" value="ER"/>
</dbReference>
<comment type="caution">
    <text evidence="6">The sequence shown here is derived from an EMBL/GenBank/DDBJ whole genome shotgun (WGS) entry which is preliminary data.</text>
</comment>
<sequence>MRVAMYYNNRDVRLEQLPIPRIGAGEILVKVIASGICGSDVLEWYRIKKAPLVLGHEIAGEIAEVGPEVERFHAGQRVFVSHHLPCNTCRYCRAGNHTVCQTLHTTNFDPGGFAEYLRAPRINVDRGTFVLPDEVSYEEATFIEPLACVVRGQRVAGFRPGQSVLVLGSGISGLLHVMLARACGAGKVIATDISAWRRDCAAKYGADAVLDATEDVPGRVREINGGYLADLVVVCAGALSAFKQALKSVDRGGTVLCFATTDPGVEIPLPANEFWRNSIRVMPSYANSPYDAEVALELIRSRRVEVASLITHRLPLERCAEGFRLVAEAGESIKVIIEPHG</sequence>
<evidence type="ECO:0000313" key="6">
    <source>
        <dbReference type="EMBL" id="OGG00444.1"/>
    </source>
</evidence>
<evidence type="ECO:0000256" key="2">
    <source>
        <dbReference type="ARBA" id="ARBA00022833"/>
    </source>
</evidence>
<protein>
    <submittedName>
        <fullName evidence="6">Alcohol dehydrogenase</fullName>
    </submittedName>
</protein>
<keyword evidence="2 4" id="KW-0862">Zinc</keyword>
<dbReference type="InterPro" id="IPR013154">
    <property type="entry name" value="ADH-like_N"/>
</dbReference>
<organism evidence="6 7">
    <name type="scientific">Candidatus Glassbacteria bacterium RIFCSPLOWO2_12_FULL_58_11</name>
    <dbReference type="NCBI Taxonomy" id="1817867"/>
    <lineage>
        <taxon>Bacteria</taxon>
        <taxon>Candidatus Glassiibacteriota</taxon>
    </lineage>
</organism>
<dbReference type="PANTHER" id="PTHR43401">
    <property type="entry name" value="L-THREONINE 3-DEHYDROGENASE"/>
    <property type="match status" value="1"/>
</dbReference>
<dbReference type="GO" id="GO:0008270">
    <property type="term" value="F:zinc ion binding"/>
    <property type="evidence" value="ECO:0007669"/>
    <property type="project" value="InterPro"/>
</dbReference>
<reference evidence="6 7" key="1">
    <citation type="journal article" date="2016" name="Nat. Commun.">
        <title>Thousands of microbial genomes shed light on interconnected biogeochemical processes in an aquifer system.</title>
        <authorList>
            <person name="Anantharaman K."/>
            <person name="Brown C.T."/>
            <person name="Hug L.A."/>
            <person name="Sharon I."/>
            <person name="Castelle C.J."/>
            <person name="Probst A.J."/>
            <person name="Thomas B.C."/>
            <person name="Singh A."/>
            <person name="Wilkins M.J."/>
            <person name="Karaoz U."/>
            <person name="Brodie E.L."/>
            <person name="Williams K.H."/>
            <person name="Hubbard S.S."/>
            <person name="Banfield J.F."/>
        </authorList>
    </citation>
    <scope>NUCLEOTIDE SEQUENCE [LARGE SCALE GENOMIC DNA]</scope>
</reference>
<name>A0A1F5YK22_9BACT</name>
<comment type="similarity">
    <text evidence="4">Belongs to the zinc-containing alcohol dehydrogenase family.</text>
</comment>
<feature type="domain" description="Enoyl reductase (ER)" evidence="5">
    <location>
        <begin position="9"/>
        <end position="337"/>
    </location>
</feature>
<dbReference type="Gene3D" id="3.90.180.10">
    <property type="entry name" value="Medium-chain alcohol dehydrogenases, catalytic domain"/>
    <property type="match status" value="1"/>
</dbReference>
<dbReference type="EMBL" id="MFIX01000257">
    <property type="protein sequence ID" value="OGG00444.1"/>
    <property type="molecule type" value="Genomic_DNA"/>
</dbReference>
<dbReference type="Pfam" id="PF00107">
    <property type="entry name" value="ADH_zinc_N"/>
    <property type="match status" value="1"/>
</dbReference>
<evidence type="ECO:0000313" key="7">
    <source>
        <dbReference type="Proteomes" id="UP000179129"/>
    </source>
</evidence>
<gene>
    <name evidence="6" type="ORF">A3F83_08175</name>
</gene>
<keyword evidence="3" id="KW-0560">Oxidoreductase</keyword>
<dbReference type="SUPFAM" id="SSF51735">
    <property type="entry name" value="NAD(P)-binding Rossmann-fold domains"/>
    <property type="match status" value="1"/>
</dbReference>
<dbReference type="InterPro" id="IPR050129">
    <property type="entry name" value="Zn_alcohol_dh"/>
</dbReference>
<evidence type="ECO:0000256" key="1">
    <source>
        <dbReference type="ARBA" id="ARBA00022723"/>
    </source>
</evidence>
<dbReference type="CDD" id="cd08235">
    <property type="entry name" value="iditol_2_DH_like"/>
    <property type="match status" value="1"/>
</dbReference>